<protein>
    <submittedName>
        <fullName evidence="4">XRE family transcriptional regulator</fullName>
    </submittedName>
</protein>
<accession>A0A0N4U0W9</accession>
<dbReference type="Proteomes" id="UP000274756">
    <property type="component" value="Unassembled WGS sequence"/>
</dbReference>
<reference evidence="4" key="1">
    <citation type="submission" date="2017-02" db="UniProtKB">
        <authorList>
            <consortium name="WormBaseParasite"/>
        </authorList>
    </citation>
    <scope>IDENTIFICATION</scope>
</reference>
<name>A0A0N4U0W9_DRAME</name>
<proteinExistence type="predicted"/>
<reference evidence="1 3" key="2">
    <citation type="submission" date="2018-11" db="EMBL/GenBank/DDBJ databases">
        <authorList>
            <consortium name="Pathogen Informatics"/>
        </authorList>
    </citation>
    <scope>NUCLEOTIDE SEQUENCE [LARGE SCALE GENOMIC DNA]</scope>
</reference>
<evidence type="ECO:0000313" key="2">
    <source>
        <dbReference type="Proteomes" id="UP000038040"/>
    </source>
</evidence>
<gene>
    <name evidence="1" type="ORF">DME_LOCUS4575</name>
</gene>
<dbReference type="EMBL" id="UYYG01001150">
    <property type="protein sequence ID" value="VDN54602.1"/>
    <property type="molecule type" value="Genomic_DNA"/>
</dbReference>
<evidence type="ECO:0000313" key="3">
    <source>
        <dbReference type="Proteomes" id="UP000274756"/>
    </source>
</evidence>
<organism evidence="2 4">
    <name type="scientific">Dracunculus medinensis</name>
    <name type="common">Guinea worm</name>
    <dbReference type="NCBI Taxonomy" id="318479"/>
    <lineage>
        <taxon>Eukaryota</taxon>
        <taxon>Metazoa</taxon>
        <taxon>Ecdysozoa</taxon>
        <taxon>Nematoda</taxon>
        <taxon>Chromadorea</taxon>
        <taxon>Rhabditida</taxon>
        <taxon>Spirurina</taxon>
        <taxon>Dracunculoidea</taxon>
        <taxon>Dracunculidae</taxon>
        <taxon>Dracunculus</taxon>
    </lineage>
</organism>
<keyword evidence="3" id="KW-1185">Reference proteome</keyword>
<evidence type="ECO:0000313" key="1">
    <source>
        <dbReference type="EMBL" id="VDN54602.1"/>
    </source>
</evidence>
<sequence length="70" mass="8242">MVRYRQICEKYADIRDFEYEQEMKHEPKKEKTRLRAAFGDVMEIAEHLNIPPDEAAYILGSNIRKRGSGV</sequence>
<evidence type="ECO:0000313" key="4">
    <source>
        <dbReference type="WBParaSite" id="DME_0000021501-mRNA-1"/>
    </source>
</evidence>
<dbReference type="Proteomes" id="UP000038040">
    <property type="component" value="Unplaced"/>
</dbReference>
<dbReference type="WBParaSite" id="DME_0000021501-mRNA-1">
    <property type="protein sequence ID" value="DME_0000021501-mRNA-1"/>
    <property type="gene ID" value="DME_0000021501"/>
</dbReference>
<dbReference type="AlphaFoldDB" id="A0A0N4U0W9"/>